<feature type="compositionally biased region" description="Acidic residues" evidence="2">
    <location>
        <begin position="326"/>
        <end position="339"/>
    </location>
</feature>
<proteinExistence type="predicted"/>
<evidence type="ECO:0000256" key="1">
    <source>
        <dbReference type="SAM" id="Coils"/>
    </source>
</evidence>
<feature type="coiled-coil region" evidence="1">
    <location>
        <begin position="135"/>
        <end position="162"/>
    </location>
</feature>
<organism evidence="4 5">
    <name type="scientific">Vitrella brassicaformis (strain CCMP3155)</name>
    <dbReference type="NCBI Taxonomy" id="1169540"/>
    <lineage>
        <taxon>Eukaryota</taxon>
        <taxon>Sar</taxon>
        <taxon>Alveolata</taxon>
        <taxon>Colpodellida</taxon>
        <taxon>Vitrellaceae</taxon>
        <taxon>Vitrella</taxon>
    </lineage>
</organism>
<feature type="signal peptide" evidence="3">
    <location>
        <begin position="1"/>
        <end position="19"/>
    </location>
</feature>
<keyword evidence="5" id="KW-1185">Reference proteome</keyword>
<dbReference type="InParanoid" id="A0A0G4H456"/>
<evidence type="ECO:0000313" key="4">
    <source>
        <dbReference type="EMBL" id="CEM38355.1"/>
    </source>
</evidence>
<sequence>MLLFPRDLWLTCVLSLALCGSTGLGSHSLMARDASESSHLIYEEELMLMYKLAKYVKKARAVGRLPSQKTGVQKIAAAAKAQVGVPKKPFKPIPGYMIKPVTKDEDVLRMIDQHFRKLKTEQFLPKAGRLQAAGRKKLLTLYTDLLNRLAQQKEEQRRAERLLFVAKKATELKEAHDDMAAGEMRLTVSPAIFQAIGGTINRRSKTPVHDLYRAFLKGCRYDLNDETMPYALLSSMYLSQLIARPHADETPVVCPNKITEEFTATLPPERKGEGISTWEVNTGYMYDRDMLDWLLGDISKVATIGEGGGEAFGFKEWAERLLEQMEDTATETEMEEDVFEDKKETEEKIRGRGKETEV</sequence>
<name>A0A0G4H456_VITBC</name>
<dbReference type="EMBL" id="CDMY01000982">
    <property type="protein sequence ID" value="CEM38355.1"/>
    <property type="molecule type" value="Genomic_DNA"/>
</dbReference>
<dbReference type="Proteomes" id="UP000041254">
    <property type="component" value="Unassembled WGS sequence"/>
</dbReference>
<gene>
    <name evidence="4" type="ORF">Vbra_6532</name>
</gene>
<keyword evidence="3" id="KW-0732">Signal</keyword>
<reference evidence="4 5" key="1">
    <citation type="submission" date="2014-11" db="EMBL/GenBank/DDBJ databases">
        <authorList>
            <person name="Zhu J."/>
            <person name="Qi W."/>
            <person name="Song R."/>
        </authorList>
    </citation>
    <scope>NUCLEOTIDE SEQUENCE [LARGE SCALE GENOMIC DNA]</scope>
</reference>
<evidence type="ECO:0000256" key="2">
    <source>
        <dbReference type="SAM" id="MobiDB-lite"/>
    </source>
</evidence>
<keyword evidence="1" id="KW-0175">Coiled coil</keyword>
<dbReference type="VEuPathDB" id="CryptoDB:Vbra_6532"/>
<evidence type="ECO:0000313" key="5">
    <source>
        <dbReference type="Proteomes" id="UP000041254"/>
    </source>
</evidence>
<feature type="region of interest" description="Disordered" evidence="2">
    <location>
        <begin position="326"/>
        <end position="358"/>
    </location>
</feature>
<evidence type="ECO:0000256" key="3">
    <source>
        <dbReference type="SAM" id="SignalP"/>
    </source>
</evidence>
<protein>
    <submittedName>
        <fullName evidence="4">Uncharacterized protein</fullName>
    </submittedName>
</protein>
<dbReference type="AlphaFoldDB" id="A0A0G4H456"/>
<accession>A0A0G4H456</accession>
<feature type="compositionally biased region" description="Basic and acidic residues" evidence="2">
    <location>
        <begin position="340"/>
        <end position="358"/>
    </location>
</feature>
<feature type="chain" id="PRO_5005191563" evidence="3">
    <location>
        <begin position="20"/>
        <end position="358"/>
    </location>
</feature>